<evidence type="ECO:0000313" key="6">
    <source>
        <dbReference type="Proteomes" id="UP000886520"/>
    </source>
</evidence>
<dbReference type="InterPro" id="IPR045182">
    <property type="entry name" value="JINGUBANG-like"/>
</dbReference>
<dbReference type="SUPFAM" id="SSF50978">
    <property type="entry name" value="WD40 repeat-like"/>
    <property type="match status" value="1"/>
</dbReference>
<dbReference type="SMART" id="SM00320">
    <property type="entry name" value="WD40"/>
    <property type="match status" value="7"/>
</dbReference>
<evidence type="ECO:0000256" key="4">
    <source>
        <dbReference type="SAM" id="MobiDB-lite"/>
    </source>
</evidence>
<name>A0A9D4U2J4_ADICA</name>
<feature type="repeat" description="WD" evidence="3">
    <location>
        <begin position="311"/>
        <end position="343"/>
    </location>
</feature>
<dbReference type="Pfam" id="PF00400">
    <property type="entry name" value="WD40"/>
    <property type="match status" value="5"/>
</dbReference>
<keyword evidence="1 3" id="KW-0853">WD repeat</keyword>
<dbReference type="Gene3D" id="2.130.10.10">
    <property type="entry name" value="YVTN repeat-like/Quinoprotein amine dehydrogenase"/>
    <property type="match status" value="2"/>
</dbReference>
<evidence type="ECO:0000256" key="1">
    <source>
        <dbReference type="ARBA" id="ARBA00022574"/>
    </source>
</evidence>
<dbReference type="InterPro" id="IPR015943">
    <property type="entry name" value="WD40/YVTN_repeat-like_dom_sf"/>
</dbReference>
<comment type="caution">
    <text evidence="5">The sequence shown here is derived from an EMBL/GenBank/DDBJ whole genome shotgun (WGS) entry which is preliminary data.</text>
</comment>
<dbReference type="EMBL" id="JABFUD020000025">
    <property type="protein sequence ID" value="KAI5059823.1"/>
    <property type="molecule type" value="Genomic_DNA"/>
</dbReference>
<dbReference type="InterPro" id="IPR001680">
    <property type="entry name" value="WD40_rpt"/>
</dbReference>
<dbReference type="Proteomes" id="UP000886520">
    <property type="component" value="Chromosome 25"/>
</dbReference>
<dbReference type="PANTHER" id="PTHR22844">
    <property type="entry name" value="F-BOX AND WD40 DOMAIN PROTEIN"/>
    <property type="match status" value="1"/>
</dbReference>
<feature type="repeat" description="WD" evidence="3">
    <location>
        <begin position="263"/>
        <end position="293"/>
    </location>
</feature>
<dbReference type="PROSITE" id="PS50294">
    <property type="entry name" value="WD_REPEATS_REGION"/>
    <property type="match status" value="1"/>
</dbReference>
<protein>
    <submittedName>
        <fullName evidence="5">Uncharacterized protein</fullName>
    </submittedName>
</protein>
<dbReference type="InterPro" id="IPR036322">
    <property type="entry name" value="WD40_repeat_dom_sf"/>
</dbReference>
<feature type="region of interest" description="Disordered" evidence="4">
    <location>
        <begin position="365"/>
        <end position="399"/>
    </location>
</feature>
<sequence>MRIPITPLQNIVNAYVAGKHAPQLLCTTVGQKDRPQKMLDDGSYWDKAIEGADGKDEENVAVHLQAAALHKVAPPGSLDISSGLRLSIATIGQHKDQVLALAVAGDLLYSASASTDIRVFKAPFFQELDRFGSGNGMVKALMTFGGKLYSAHQDNKIRVWKRVGNGDTPCKHKLQAVLPRLDHVLKSMLSNRKYVQVRRHKKKLWMEHADTISALAMGGRTWQGNIVHGNGHESCTPSVLYSASWDKTVKVWSLNSYKCIESFYAHNDAINAMIVVDGSVLVTASADCSIKLWLRREFSVKKTKHSLLTTLHGQRAAVNALAVSANGKILYSGGSDGAMIAWKRVYNKPQARVSFSYNSIDHSRSVSGDQGLKGGEGKEESSTANDLSKHESGSLAGLRRVSRHNRAVASGVSFVMRKVIMGHTRAVLSVSTVGNNIVCSSSADKTIRIWRRTANKYRPERRRSGDYGTPGRPTQRRSGDYGPGAALHETVETSVWEYTCLAVLAGHEGPVKSIVSVLCPASDYAINIAGDGDCAHHDTGVVVYSGGLDSKVNVWSIPLHR</sequence>
<dbReference type="AlphaFoldDB" id="A0A9D4U2J4"/>
<feature type="repeat" description="WD" evidence="3">
    <location>
        <begin position="240"/>
        <end position="262"/>
    </location>
</feature>
<proteinExistence type="predicted"/>
<organism evidence="5 6">
    <name type="scientific">Adiantum capillus-veneris</name>
    <name type="common">Maidenhair fern</name>
    <dbReference type="NCBI Taxonomy" id="13818"/>
    <lineage>
        <taxon>Eukaryota</taxon>
        <taxon>Viridiplantae</taxon>
        <taxon>Streptophyta</taxon>
        <taxon>Embryophyta</taxon>
        <taxon>Tracheophyta</taxon>
        <taxon>Polypodiopsida</taxon>
        <taxon>Polypodiidae</taxon>
        <taxon>Polypodiales</taxon>
        <taxon>Pteridineae</taxon>
        <taxon>Pteridaceae</taxon>
        <taxon>Vittarioideae</taxon>
        <taxon>Adiantum</taxon>
    </lineage>
</organism>
<dbReference type="PRINTS" id="PR00320">
    <property type="entry name" value="GPROTEINBRPT"/>
</dbReference>
<feature type="compositionally biased region" description="Basic and acidic residues" evidence="4">
    <location>
        <begin position="375"/>
        <end position="392"/>
    </location>
</feature>
<evidence type="ECO:0000313" key="5">
    <source>
        <dbReference type="EMBL" id="KAI5059823.1"/>
    </source>
</evidence>
<feature type="repeat" description="WD" evidence="3">
    <location>
        <begin position="420"/>
        <end position="450"/>
    </location>
</feature>
<evidence type="ECO:0000256" key="2">
    <source>
        <dbReference type="ARBA" id="ARBA00022737"/>
    </source>
</evidence>
<accession>A0A9D4U2J4</accession>
<keyword evidence="6" id="KW-1185">Reference proteome</keyword>
<dbReference type="PROSITE" id="PS50082">
    <property type="entry name" value="WD_REPEATS_2"/>
    <property type="match status" value="4"/>
</dbReference>
<dbReference type="InterPro" id="IPR020472">
    <property type="entry name" value="WD40_PAC1"/>
</dbReference>
<keyword evidence="2" id="KW-0677">Repeat</keyword>
<reference evidence="5" key="1">
    <citation type="submission" date="2021-01" db="EMBL/GenBank/DDBJ databases">
        <title>Adiantum capillus-veneris genome.</title>
        <authorList>
            <person name="Fang Y."/>
            <person name="Liao Q."/>
        </authorList>
    </citation>
    <scope>NUCLEOTIDE SEQUENCE</scope>
    <source>
        <strain evidence="5">H3</strain>
        <tissue evidence="5">Leaf</tissue>
    </source>
</reference>
<dbReference type="OrthoDB" id="674604at2759"/>
<gene>
    <name evidence="5" type="ORF">GOP47_0026142</name>
</gene>
<feature type="region of interest" description="Disordered" evidence="4">
    <location>
        <begin position="460"/>
        <end position="483"/>
    </location>
</feature>
<dbReference type="PANTHER" id="PTHR22844:SF387">
    <property type="entry name" value="F3I6.5 PROTEIN"/>
    <property type="match status" value="1"/>
</dbReference>
<evidence type="ECO:0000256" key="3">
    <source>
        <dbReference type="PROSITE-ProRule" id="PRU00221"/>
    </source>
</evidence>